<accession>A0ABP0HMP2</accession>
<feature type="region of interest" description="Disordered" evidence="2">
    <location>
        <begin position="205"/>
        <end position="240"/>
    </location>
</feature>
<dbReference type="Gene3D" id="1.20.5.340">
    <property type="match status" value="1"/>
</dbReference>
<evidence type="ECO:0000256" key="1">
    <source>
        <dbReference type="SAM" id="Coils"/>
    </source>
</evidence>
<evidence type="ECO:0000313" key="5">
    <source>
        <dbReference type="Proteomes" id="UP001642484"/>
    </source>
</evidence>
<comment type="caution">
    <text evidence="4">The sequence shown here is derived from an EMBL/GenBank/DDBJ whole genome shotgun (WGS) entry which is preliminary data.</text>
</comment>
<feature type="compositionally biased region" description="Polar residues" evidence="2">
    <location>
        <begin position="205"/>
        <end position="220"/>
    </location>
</feature>
<sequence length="313" mass="34895">MQDSVTPQDFYGLRCNWASKDGKDCKNSTDAICWITSCQHVLCDEHAKLAFASGDSCPICGYEAAKVIKANLSREGRAQARKGLLPGLTPSEIMDSAARNIEFWVRQKALECMQRKKCRVQMEKRSEEMSKSAEEQIQVYQRKCQQLEEEQVALQKKLDDLESDRNSVQLKIQALQRDCSKAEQRCERVHRQMGQVETMLPTSFGLRQSQTSSLPITQGLSPARGDRRPEVDSGPRSEPRVFNFEGAHGALSPGRLGVGAVQSSFGHFFDHKPSLTGFNGLTLPGSPKRGPVRSAPLNSAFFGSARMSRRRIT</sequence>
<dbReference type="EMBL" id="CAXAMN010000780">
    <property type="protein sequence ID" value="CAK8990639.1"/>
    <property type="molecule type" value="Genomic_DNA"/>
</dbReference>
<gene>
    <name evidence="4" type="ORF">CCMP2556_LOCUS2124</name>
</gene>
<evidence type="ECO:0000313" key="4">
    <source>
        <dbReference type="EMBL" id="CAK8990639.1"/>
    </source>
</evidence>
<keyword evidence="1" id="KW-0175">Coiled coil</keyword>
<protein>
    <recommendedName>
        <fullName evidence="3">RING-type domain-containing protein</fullName>
    </recommendedName>
</protein>
<dbReference type="Proteomes" id="UP001642484">
    <property type="component" value="Unassembled WGS sequence"/>
</dbReference>
<dbReference type="PANTHER" id="PTHR14305:SF0">
    <property type="entry name" value="E3 UBIQUITIN-PROTEIN LIGASE CCNB1IP1"/>
    <property type="match status" value="1"/>
</dbReference>
<dbReference type="InterPro" id="IPR001841">
    <property type="entry name" value="Znf_RING"/>
</dbReference>
<feature type="domain" description="RING-type" evidence="3">
    <location>
        <begin position="25"/>
        <end position="61"/>
    </location>
</feature>
<dbReference type="Pfam" id="PF14634">
    <property type="entry name" value="zf-RING_5"/>
    <property type="match status" value="1"/>
</dbReference>
<reference evidence="4 5" key="1">
    <citation type="submission" date="2024-02" db="EMBL/GenBank/DDBJ databases">
        <authorList>
            <person name="Chen Y."/>
            <person name="Shah S."/>
            <person name="Dougan E. K."/>
            <person name="Thang M."/>
            <person name="Chan C."/>
        </authorList>
    </citation>
    <scope>NUCLEOTIDE SEQUENCE [LARGE SCALE GENOMIC DNA]</scope>
</reference>
<dbReference type="InterPro" id="IPR042448">
    <property type="entry name" value="CCNB1IP1"/>
</dbReference>
<dbReference type="PANTHER" id="PTHR14305">
    <property type="entry name" value="E3 UBIQUITIN-PROTEIN LIGASE CCNB1IP1"/>
    <property type="match status" value="1"/>
</dbReference>
<feature type="compositionally biased region" description="Basic and acidic residues" evidence="2">
    <location>
        <begin position="224"/>
        <end position="239"/>
    </location>
</feature>
<dbReference type="SUPFAM" id="SSF57997">
    <property type="entry name" value="Tropomyosin"/>
    <property type="match status" value="1"/>
</dbReference>
<proteinExistence type="predicted"/>
<evidence type="ECO:0000259" key="3">
    <source>
        <dbReference type="Pfam" id="PF14634"/>
    </source>
</evidence>
<evidence type="ECO:0000256" key="2">
    <source>
        <dbReference type="SAM" id="MobiDB-lite"/>
    </source>
</evidence>
<feature type="coiled-coil region" evidence="1">
    <location>
        <begin position="123"/>
        <end position="192"/>
    </location>
</feature>
<organism evidence="4 5">
    <name type="scientific">Durusdinium trenchii</name>
    <dbReference type="NCBI Taxonomy" id="1381693"/>
    <lineage>
        <taxon>Eukaryota</taxon>
        <taxon>Sar</taxon>
        <taxon>Alveolata</taxon>
        <taxon>Dinophyceae</taxon>
        <taxon>Suessiales</taxon>
        <taxon>Symbiodiniaceae</taxon>
        <taxon>Durusdinium</taxon>
    </lineage>
</organism>
<name>A0ABP0HMP2_9DINO</name>
<keyword evidence="5" id="KW-1185">Reference proteome</keyword>